<dbReference type="EMBL" id="BNAY01000001">
    <property type="protein sequence ID" value="GHH06258.1"/>
    <property type="molecule type" value="Genomic_DNA"/>
</dbReference>
<reference evidence="2" key="1">
    <citation type="journal article" date="2019" name="Int. J. Syst. Evol. Microbiol.">
        <title>The Global Catalogue of Microorganisms (GCM) 10K type strain sequencing project: providing services to taxonomists for standard genome sequencing and annotation.</title>
        <authorList>
            <consortium name="The Broad Institute Genomics Platform"/>
            <consortium name="The Broad Institute Genome Sequencing Center for Infectious Disease"/>
            <person name="Wu L."/>
            <person name="Ma J."/>
        </authorList>
    </citation>
    <scope>NUCLEOTIDE SEQUENCE [LARGE SCALE GENOMIC DNA]</scope>
    <source>
        <strain evidence="2">CGMCC 4.7683</strain>
    </source>
</reference>
<evidence type="ECO:0000313" key="2">
    <source>
        <dbReference type="Proteomes" id="UP000635387"/>
    </source>
</evidence>
<sequence>MKVEFPRLSRVKGAFTRARCDCWCLWGERGDRRSVKASLRDPESLKEAFTDRATPTDAVPAPFVDQASGLSRTAFTWLKLSIE</sequence>
<protein>
    <submittedName>
        <fullName evidence="1">Uncharacterized protein</fullName>
    </submittedName>
</protein>
<keyword evidence="2" id="KW-1185">Reference proteome</keyword>
<name>A0ABQ3L6P8_9PSEU</name>
<evidence type="ECO:0000313" key="1">
    <source>
        <dbReference type="EMBL" id="GHH06258.1"/>
    </source>
</evidence>
<comment type="caution">
    <text evidence="1">The sequence shown here is derived from an EMBL/GenBank/DDBJ whole genome shotgun (WGS) entry which is preliminary data.</text>
</comment>
<proteinExistence type="predicted"/>
<accession>A0ABQ3L6P8</accession>
<organism evidence="1 2">
    <name type="scientific">Amycolatopsis oliviviridis</name>
    <dbReference type="NCBI Taxonomy" id="1471590"/>
    <lineage>
        <taxon>Bacteria</taxon>
        <taxon>Bacillati</taxon>
        <taxon>Actinomycetota</taxon>
        <taxon>Actinomycetes</taxon>
        <taxon>Pseudonocardiales</taxon>
        <taxon>Pseudonocardiaceae</taxon>
        <taxon>Amycolatopsis</taxon>
    </lineage>
</organism>
<dbReference type="Proteomes" id="UP000635387">
    <property type="component" value="Unassembled WGS sequence"/>
</dbReference>
<gene>
    <name evidence="1" type="ORF">GCM10017790_11330</name>
</gene>